<dbReference type="EMBL" id="JACGWJ010000031">
    <property type="protein sequence ID" value="KAL0298887.1"/>
    <property type="molecule type" value="Genomic_DNA"/>
</dbReference>
<gene>
    <name evidence="2" type="ORF">Sradi_6548500</name>
</gene>
<accession>A0AAW2JWY9</accession>
<dbReference type="AlphaFoldDB" id="A0AAW2JWY9"/>
<proteinExistence type="predicted"/>
<evidence type="ECO:0000259" key="1">
    <source>
        <dbReference type="Pfam" id="PF03732"/>
    </source>
</evidence>
<protein>
    <recommendedName>
        <fullName evidence="1">Retrotransposon gag domain-containing protein</fullName>
    </recommendedName>
</protein>
<dbReference type="InterPro" id="IPR005162">
    <property type="entry name" value="Retrotrans_gag_dom"/>
</dbReference>
<comment type="caution">
    <text evidence="2">The sequence shown here is derived from an EMBL/GenBank/DDBJ whole genome shotgun (WGS) entry which is preliminary data.</text>
</comment>
<organism evidence="2">
    <name type="scientific">Sesamum radiatum</name>
    <name type="common">Black benniseed</name>
    <dbReference type="NCBI Taxonomy" id="300843"/>
    <lineage>
        <taxon>Eukaryota</taxon>
        <taxon>Viridiplantae</taxon>
        <taxon>Streptophyta</taxon>
        <taxon>Embryophyta</taxon>
        <taxon>Tracheophyta</taxon>
        <taxon>Spermatophyta</taxon>
        <taxon>Magnoliopsida</taxon>
        <taxon>eudicotyledons</taxon>
        <taxon>Gunneridae</taxon>
        <taxon>Pentapetalae</taxon>
        <taxon>asterids</taxon>
        <taxon>lamiids</taxon>
        <taxon>Lamiales</taxon>
        <taxon>Pedaliaceae</taxon>
        <taxon>Sesamum</taxon>
    </lineage>
</organism>
<evidence type="ECO:0000313" key="2">
    <source>
        <dbReference type="EMBL" id="KAL0298887.1"/>
    </source>
</evidence>
<reference evidence="2" key="1">
    <citation type="submission" date="2020-06" db="EMBL/GenBank/DDBJ databases">
        <authorList>
            <person name="Li T."/>
            <person name="Hu X."/>
            <person name="Zhang T."/>
            <person name="Song X."/>
            <person name="Zhang H."/>
            <person name="Dai N."/>
            <person name="Sheng W."/>
            <person name="Hou X."/>
            <person name="Wei L."/>
        </authorList>
    </citation>
    <scope>NUCLEOTIDE SEQUENCE</scope>
    <source>
        <strain evidence="2">G02</strain>
        <tissue evidence="2">Leaf</tissue>
    </source>
</reference>
<name>A0AAW2JWY9_SESRA</name>
<feature type="domain" description="Retrotransposon gag" evidence="1">
    <location>
        <begin position="45"/>
        <end position="140"/>
    </location>
</feature>
<reference evidence="2" key="2">
    <citation type="journal article" date="2024" name="Plant">
        <title>Genomic evolution and insights into agronomic trait innovations of Sesamum species.</title>
        <authorList>
            <person name="Miao H."/>
            <person name="Wang L."/>
            <person name="Qu L."/>
            <person name="Liu H."/>
            <person name="Sun Y."/>
            <person name="Le M."/>
            <person name="Wang Q."/>
            <person name="Wei S."/>
            <person name="Zheng Y."/>
            <person name="Lin W."/>
            <person name="Duan Y."/>
            <person name="Cao H."/>
            <person name="Xiong S."/>
            <person name="Wang X."/>
            <person name="Wei L."/>
            <person name="Li C."/>
            <person name="Ma Q."/>
            <person name="Ju M."/>
            <person name="Zhao R."/>
            <person name="Li G."/>
            <person name="Mu C."/>
            <person name="Tian Q."/>
            <person name="Mei H."/>
            <person name="Zhang T."/>
            <person name="Gao T."/>
            <person name="Zhang H."/>
        </authorList>
    </citation>
    <scope>NUCLEOTIDE SEQUENCE</scope>
    <source>
        <strain evidence="2">G02</strain>
    </source>
</reference>
<sequence>MSKVKVPDLKPFGGTRRAKVLENFLWDIETYFQAARILETEKVSITSMYLIGDAKLWWHTRLSDDANANRDKIKMWDVLEKELKNQFLPCNTSWLVRECLQKLKHAGTIGDYVKEFSSLMLDVRDMFEEDKLFNFLSGVKDLPSAIAAADRLVDF</sequence>
<dbReference type="Pfam" id="PF03732">
    <property type="entry name" value="Retrotrans_gag"/>
    <property type="match status" value="1"/>
</dbReference>